<evidence type="ECO:0000256" key="1">
    <source>
        <dbReference type="SAM" id="MobiDB-lite"/>
    </source>
</evidence>
<sequence>MPKHDLFFIWAGDAPPEWGKEGYKNLQKNFGSHYDLHFMYEPRTIWYRDGKDQMRPGISKDWSEALAEAEKRGIDTTRVSTRVAELAGREMAAVGSSYDASWFAGYVRMHMENRNYSAVKDIAATGILSSGHKDFAEKMVYFDLGADVIPGAPQRRSDNAFLNSAINRVIGRQGIQADLHIKESTGILLPNFVNRRISHVPGESSPHRFDHAQPGHVSAPHLDAFVMGSKGSRGRAFFAEVTANQLGYAHNVVQKDLDAGNIRLRANEPFALEAIDPNNNDFPTAHWLDHREHNNRRQQLIGGTIMHAIAEAYIQNYAPPAQSGYTPGNPLSYSVAPKTLADTTVPVNEAYTGPGQVSGASNWQVGGNLLHHSRNSWRDRVSDAEKQFVTAYDMTRMPDLSDPSIPSGVYPRPAPGQTTNSSPTRSLDEQMDGLAIGPRPYSYGDQPLDYAEGEFAATEPPMPYVSTAPALPYAVTPAPVHNVAPGPVVSGMSYGNYGSSSAAPDLPTTSPSGPTGSQASSGNNTSVAAAASYTAVEPQERERQPRNRGGSSSQPPSWMTYVAGQKPNVRKK</sequence>
<reference evidence="2 3" key="1">
    <citation type="submission" date="2023-07" db="EMBL/GenBank/DDBJ databases">
        <title>Micromonospora profundi TRM 95458 converts glycerol to a new osmotic compound.</title>
        <authorList>
            <person name="Lu D."/>
        </authorList>
    </citation>
    <scope>NUCLEOTIDE SEQUENCE [LARGE SCALE GENOMIC DNA]</scope>
    <source>
        <strain evidence="2 3">TRM95458</strain>
    </source>
</reference>
<feature type="compositionally biased region" description="Polar residues" evidence="1">
    <location>
        <begin position="416"/>
        <end position="425"/>
    </location>
</feature>
<feature type="compositionally biased region" description="Low complexity" evidence="1">
    <location>
        <begin position="523"/>
        <end position="537"/>
    </location>
</feature>
<evidence type="ECO:0000313" key="3">
    <source>
        <dbReference type="Proteomes" id="UP001235874"/>
    </source>
</evidence>
<feature type="region of interest" description="Disordered" evidence="1">
    <location>
        <begin position="501"/>
        <end position="572"/>
    </location>
</feature>
<accession>A0AAJ6HNR4</accession>
<organism evidence="2 3">
    <name type="scientific">Micromonospora profundi</name>
    <dbReference type="NCBI Taxonomy" id="1420889"/>
    <lineage>
        <taxon>Bacteria</taxon>
        <taxon>Bacillati</taxon>
        <taxon>Actinomycetota</taxon>
        <taxon>Actinomycetes</taxon>
        <taxon>Micromonosporales</taxon>
        <taxon>Micromonosporaceae</taxon>
        <taxon>Micromonospora</taxon>
    </lineage>
</organism>
<keyword evidence="3" id="KW-1185">Reference proteome</keyword>
<dbReference type="KEGG" id="mprn:Q3V37_18570"/>
<feature type="compositionally biased region" description="Polar residues" evidence="1">
    <location>
        <begin position="507"/>
        <end position="522"/>
    </location>
</feature>
<name>A0AAJ6HNR4_9ACTN</name>
<dbReference type="Proteomes" id="UP001235874">
    <property type="component" value="Chromosome"/>
</dbReference>
<feature type="region of interest" description="Disordered" evidence="1">
    <location>
        <begin position="396"/>
        <end position="445"/>
    </location>
</feature>
<dbReference type="EMBL" id="CP130472">
    <property type="protein sequence ID" value="WLS43407.1"/>
    <property type="molecule type" value="Genomic_DNA"/>
</dbReference>
<gene>
    <name evidence="2" type="ORF">Q3V37_18570</name>
</gene>
<protein>
    <submittedName>
        <fullName evidence="2">Uncharacterized protein</fullName>
    </submittedName>
</protein>
<evidence type="ECO:0000313" key="2">
    <source>
        <dbReference type="EMBL" id="WLS43407.1"/>
    </source>
</evidence>
<dbReference type="RefSeq" id="WP_306270858.1">
    <property type="nucleotide sequence ID" value="NZ_CP130472.1"/>
</dbReference>
<proteinExistence type="predicted"/>
<dbReference type="AlphaFoldDB" id="A0AAJ6HNR4"/>